<proteinExistence type="predicted"/>
<comment type="caution">
    <text evidence="2">The sequence shown here is derived from an EMBL/GenBank/DDBJ whole genome shotgun (WGS) entry which is preliminary data.</text>
</comment>
<accession>A0ABD0KFM8</accession>
<organism evidence="2 3">
    <name type="scientific">Batillaria attramentaria</name>
    <dbReference type="NCBI Taxonomy" id="370345"/>
    <lineage>
        <taxon>Eukaryota</taxon>
        <taxon>Metazoa</taxon>
        <taxon>Spiralia</taxon>
        <taxon>Lophotrochozoa</taxon>
        <taxon>Mollusca</taxon>
        <taxon>Gastropoda</taxon>
        <taxon>Caenogastropoda</taxon>
        <taxon>Sorbeoconcha</taxon>
        <taxon>Cerithioidea</taxon>
        <taxon>Batillariidae</taxon>
        <taxon>Batillaria</taxon>
    </lineage>
</organism>
<dbReference type="AlphaFoldDB" id="A0ABD0KFM8"/>
<evidence type="ECO:0000313" key="3">
    <source>
        <dbReference type="Proteomes" id="UP001519460"/>
    </source>
</evidence>
<protein>
    <submittedName>
        <fullName evidence="2">Uncharacterized protein</fullName>
    </submittedName>
</protein>
<dbReference type="EMBL" id="JACVVK020000188">
    <property type="protein sequence ID" value="KAK7485837.1"/>
    <property type="molecule type" value="Genomic_DNA"/>
</dbReference>
<feature type="region of interest" description="Disordered" evidence="1">
    <location>
        <begin position="1"/>
        <end position="46"/>
    </location>
</feature>
<evidence type="ECO:0000313" key="2">
    <source>
        <dbReference type="EMBL" id="KAK7485837.1"/>
    </source>
</evidence>
<feature type="compositionally biased region" description="Polar residues" evidence="1">
    <location>
        <begin position="17"/>
        <end position="29"/>
    </location>
</feature>
<dbReference type="Proteomes" id="UP001519460">
    <property type="component" value="Unassembled WGS sequence"/>
</dbReference>
<feature type="compositionally biased region" description="Basic and acidic residues" evidence="1">
    <location>
        <begin position="30"/>
        <end position="40"/>
    </location>
</feature>
<reference evidence="2 3" key="1">
    <citation type="journal article" date="2023" name="Sci. Data">
        <title>Genome assembly of the Korean intertidal mud-creeper Batillaria attramentaria.</title>
        <authorList>
            <person name="Patra A.K."/>
            <person name="Ho P.T."/>
            <person name="Jun S."/>
            <person name="Lee S.J."/>
            <person name="Kim Y."/>
            <person name="Won Y.J."/>
        </authorList>
    </citation>
    <scope>NUCLEOTIDE SEQUENCE [LARGE SCALE GENOMIC DNA]</scope>
    <source>
        <strain evidence="2">Wonlab-2016</strain>
    </source>
</reference>
<sequence>MSAAQLSRKNAGPCRNTEASPGKNTTKPDQTSRQRVDKSVSRSSLSQVLLGEGGELCKHRKEISSEILQPSLSSIFVVFDQQRTTADKGGLVINRSIAFHAQRTGFWLMGCGLSL</sequence>
<evidence type="ECO:0000256" key="1">
    <source>
        <dbReference type="SAM" id="MobiDB-lite"/>
    </source>
</evidence>
<keyword evidence="3" id="KW-1185">Reference proteome</keyword>
<name>A0ABD0KFM8_9CAEN</name>
<gene>
    <name evidence="2" type="ORF">BaRGS_00022937</name>
</gene>